<feature type="region of interest" description="Disordered" evidence="1">
    <location>
        <begin position="229"/>
        <end position="350"/>
    </location>
</feature>
<evidence type="ECO:0000259" key="2">
    <source>
        <dbReference type="Pfam" id="PF08729"/>
    </source>
</evidence>
<feature type="region of interest" description="Disordered" evidence="1">
    <location>
        <begin position="125"/>
        <end position="192"/>
    </location>
</feature>
<gene>
    <name evidence="3" type="ORF">OSTQU699_LOCUS1431</name>
</gene>
<name>A0A8S1IQI0_9CHLO</name>
<dbReference type="Pfam" id="PF08729">
    <property type="entry name" value="HUN"/>
    <property type="match status" value="1"/>
</dbReference>
<evidence type="ECO:0000313" key="3">
    <source>
        <dbReference type="EMBL" id="CAD7696070.1"/>
    </source>
</evidence>
<evidence type="ECO:0000256" key="1">
    <source>
        <dbReference type="SAM" id="MobiDB-lite"/>
    </source>
</evidence>
<dbReference type="AlphaFoldDB" id="A0A8S1IQI0"/>
<organism evidence="3 4">
    <name type="scientific">Ostreobium quekettii</name>
    <dbReference type="NCBI Taxonomy" id="121088"/>
    <lineage>
        <taxon>Eukaryota</taxon>
        <taxon>Viridiplantae</taxon>
        <taxon>Chlorophyta</taxon>
        <taxon>core chlorophytes</taxon>
        <taxon>Ulvophyceae</taxon>
        <taxon>TCBD clade</taxon>
        <taxon>Bryopsidales</taxon>
        <taxon>Ostreobineae</taxon>
        <taxon>Ostreobiaceae</taxon>
        <taxon>Ostreobium</taxon>
    </lineage>
</organism>
<dbReference type="Proteomes" id="UP000708148">
    <property type="component" value="Unassembled WGS sequence"/>
</dbReference>
<feature type="compositionally biased region" description="Acidic residues" evidence="1">
    <location>
        <begin position="152"/>
        <end position="176"/>
    </location>
</feature>
<feature type="compositionally biased region" description="Low complexity" evidence="1">
    <location>
        <begin position="58"/>
        <end position="67"/>
    </location>
</feature>
<sequence length="429" mass="45485">MERGTGPPGPRPGRRIVPQAIDGPAAVQPGENLHLGSTPGGPALASDRPSDASGGAGARPTAAAATGHWVDLSKDSVVDWAKLSGANGRARDKAPKGVAGSGLDAQLKRVSPLDRIRMLLERAYTEAEDGADSGNNSEGLIQEEGGGRWTEEADVDDEEGGSDDEDTAPEADDEEDEKRPGRAKGGNYDLDDEWIDDSDLVELYEARGHKLKYSGFYVHRGPLNMYTMDTAERPAKKRRASDSALVQKGRPSGAAKPKGTWKVATALTNQAKRHKAATKQPKARASSEAEKQGKQGGKMPPPPARKRKQSPTLQAGGKKTHSTKPESQPSTSNQPNEPSRCEPSSKPQPVPIVGSIAAMAVAAGACASARSIKPKPVGPRALQHAQQQSARHSIQAIATDQGSRGRHRRNAGVTEHIIFQLLCKISRQV</sequence>
<keyword evidence="4" id="KW-1185">Reference proteome</keyword>
<dbReference type="InterPro" id="IPR014840">
    <property type="entry name" value="HRD"/>
</dbReference>
<evidence type="ECO:0000313" key="4">
    <source>
        <dbReference type="Proteomes" id="UP000708148"/>
    </source>
</evidence>
<protein>
    <recommendedName>
        <fullName evidence="2">Hpc2-related domain-containing protein</fullName>
    </recommendedName>
</protein>
<feature type="compositionally biased region" description="Polar residues" evidence="1">
    <location>
        <begin position="325"/>
        <end position="337"/>
    </location>
</feature>
<proteinExistence type="predicted"/>
<comment type="caution">
    <text evidence="3">The sequence shown here is derived from an EMBL/GenBank/DDBJ whole genome shotgun (WGS) entry which is preliminary data.</text>
</comment>
<accession>A0A8S1IQI0</accession>
<feature type="region of interest" description="Disordered" evidence="1">
    <location>
        <begin position="85"/>
        <end position="106"/>
    </location>
</feature>
<feature type="domain" description="Hpc2-related" evidence="2">
    <location>
        <begin position="184"/>
        <end position="223"/>
    </location>
</feature>
<feature type="region of interest" description="Disordered" evidence="1">
    <location>
        <begin position="24"/>
        <end position="71"/>
    </location>
</feature>
<reference evidence="3" key="1">
    <citation type="submission" date="2020-12" db="EMBL/GenBank/DDBJ databases">
        <authorList>
            <person name="Iha C."/>
        </authorList>
    </citation>
    <scope>NUCLEOTIDE SEQUENCE</scope>
</reference>
<dbReference type="EMBL" id="CAJHUC010000428">
    <property type="protein sequence ID" value="CAD7696070.1"/>
    <property type="molecule type" value="Genomic_DNA"/>
</dbReference>